<dbReference type="AlphaFoldDB" id="A0ABC9YVP7"/>
<reference evidence="3 4" key="2">
    <citation type="journal article" date="2016" name="Genome Announc.">
        <title>Draft Genome Sequence of Erythromycin- and Oxytetracycline-Sensitive Nocardia seriolae Strain U-1 (NBRC 110359).</title>
        <authorList>
            <person name="Imajoh M."/>
            <person name="Sukeda M."/>
            <person name="Shimizu M."/>
            <person name="Yamane J."/>
            <person name="Ohnishi K."/>
            <person name="Oshima S."/>
        </authorList>
    </citation>
    <scope>NUCLEOTIDE SEQUENCE [LARGE SCALE GENOMIC DNA]</scope>
    <source>
        <strain evidence="3 4">U-1</strain>
    </source>
</reference>
<dbReference type="InterPro" id="IPR016181">
    <property type="entry name" value="Acyl_CoA_acyltransferase"/>
</dbReference>
<feature type="domain" description="N-acetyltransferase" evidence="2">
    <location>
        <begin position="1"/>
        <end position="89"/>
    </location>
</feature>
<dbReference type="EMBL" id="BBYQ01000056">
    <property type="protein sequence ID" value="GAP29442.1"/>
    <property type="molecule type" value="Genomic_DNA"/>
</dbReference>
<dbReference type="Proteomes" id="UP000037179">
    <property type="component" value="Unassembled WGS sequence"/>
</dbReference>
<dbReference type="Pfam" id="PF00583">
    <property type="entry name" value="Acetyltransf_1"/>
    <property type="match status" value="1"/>
</dbReference>
<keyword evidence="1" id="KW-0808">Transferase</keyword>
<protein>
    <submittedName>
        <fullName evidence="3">MarR family transcriptional regulator</fullName>
    </submittedName>
</protein>
<proteinExistence type="predicted"/>
<evidence type="ECO:0000256" key="1">
    <source>
        <dbReference type="ARBA" id="ARBA00022679"/>
    </source>
</evidence>
<evidence type="ECO:0000259" key="2">
    <source>
        <dbReference type="PROSITE" id="PS51186"/>
    </source>
</evidence>
<evidence type="ECO:0000313" key="4">
    <source>
        <dbReference type="Proteomes" id="UP000037179"/>
    </source>
</evidence>
<evidence type="ECO:0000313" key="3">
    <source>
        <dbReference type="EMBL" id="GAP29442.1"/>
    </source>
</evidence>
<keyword evidence="4" id="KW-1185">Reference proteome</keyword>
<name>A0ABC9YVP7_9NOCA</name>
<accession>A0ABC9YVP7</accession>
<reference evidence="4" key="1">
    <citation type="submission" date="2015-07" db="EMBL/GenBank/DDBJ databases">
        <title>Nocardia seriolae U-1 whole genome shotgun sequence.</title>
        <authorList>
            <person name="Imajoh M."/>
            <person name="Fukumoto Y."/>
            <person name="Sukeda M."/>
            <person name="Yamane J."/>
            <person name="Yamasaki K."/>
            <person name="Shimizu M."/>
            <person name="Ohnishi K."/>
            <person name="Oshima S."/>
        </authorList>
    </citation>
    <scope>NUCLEOTIDE SEQUENCE [LARGE SCALE GENOMIC DNA]</scope>
    <source>
        <strain evidence="4">U-1</strain>
    </source>
</reference>
<dbReference type="GO" id="GO:0016740">
    <property type="term" value="F:transferase activity"/>
    <property type="evidence" value="ECO:0007669"/>
    <property type="project" value="UniProtKB-KW"/>
</dbReference>
<dbReference type="CDD" id="cd04301">
    <property type="entry name" value="NAT_SF"/>
    <property type="match status" value="1"/>
</dbReference>
<organism evidence="3 4">
    <name type="scientific">Nocardia seriolae</name>
    <dbReference type="NCBI Taxonomy" id="37332"/>
    <lineage>
        <taxon>Bacteria</taxon>
        <taxon>Bacillati</taxon>
        <taxon>Actinomycetota</taxon>
        <taxon>Actinomycetes</taxon>
        <taxon>Mycobacteriales</taxon>
        <taxon>Nocardiaceae</taxon>
        <taxon>Nocardia</taxon>
    </lineage>
</organism>
<dbReference type="SUPFAM" id="SSF55729">
    <property type="entry name" value="Acyl-CoA N-acyltransferases (Nat)"/>
    <property type="match status" value="1"/>
</dbReference>
<sequence length="96" mass="10668">MREHDTVARLRLLLVEPTARGLGVGSALVDECLRFATEAGYSELVLWTNDVLTSARHIYERAGFTLTESNPHHSCGVDLVGQTWRRPLRPGAEPAR</sequence>
<dbReference type="PANTHER" id="PTHR13947:SF37">
    <property type="entry name" value="LD18367P"/>
    <property type="match status" value="1"/>
</dbReference>
<gene>
    <name evidence="3" type="ORF">NSK11_contig00056-0022</name>
</gene>
<dbReference type="Gene3D" id="3.40.630.30">
    <property type="match status" value="1"/>
</dbReference>
<dbReference type="InterPro" id="IPR050769">
    <property type="entry name" value="NAT_camello-type"/>
</dbReference>
<dbReference type="PROSITE" id="PS51186">
    <property type="entry name" value="GNAT"/>
    <property type="match status" value="1"/>
</dbReference>
<comment type="caution">
    <text evidence="3">The sequence shown here is derived from an EMBL/GenBank/DDBJ whole genome shotgun (WGS) entry which is preliminary data.</text>
</comment>
<dbReference type="InterPro" id="IPR000182">
    <property type="entry name" value="GNAT_dom"/>
</dbReference>
<dbReference type="PANTHER" id="PTHR13947">
    <property type="entry name" value="GNAT FAMILY N-ACETYLTRANSFERASE"/>
    <property type="match status" value="1"/>
</dbReference>